<keyword evidence="2" id="KW-1185">Reference proteome</keyword>
<proteinExistence type="predicted"/>
<evidence type="ECO:0000313" key="1">
    <source>
        <dbReference type="EMBL" id="EHJ60758.1"/>
    </source>
</evidence>
<dbReference type="EMBL" id="AGFM01000031">
    <property type="protein sequence ID" value="EHJ60758.1"/>
    <property type="molecule type" value="Genomic_DNA"/>
</dbReference>
<protein>
    <submittedName>
        <fullName evidence="1">Uncharacterized protein</fullName>
    </submittedName>
</protein>
<reference evidence="1 2" key="1">
    <citation type="journal article" date="2012" name="J. Bacteriol.">
        <title>Genome sequence of benzo(a)pyrene-degrading bacterium Novosphingobium pentaromativorans US6-1.</title>
        <authorList>
            <person name="Luo Y.R."/>
            <person name="Kang S.G."/>
            <person name="Kim S.J."/>
            <person name="Kim M.R."/>
            <person name="Li N."/>
            <person name="Lee J.H."/>
            <person name="Kwon K.K."/>
        </authorList>
    </citation>
    <scope>NUCLEOTIDE SEQUENCE [LARGE SCALE GENOMIC DNA]</scope>
    <source>
        <strain evidence="1 2">US6-1</strain>
    </source>
</reference>
<accession>G6ED46</accession>
<dbReference type="AlphaFoldDB" id="G6ED46"/>
<name>G6ED46_9SPHN</name>
<evidence type="ECO:0000313" key="2">
    <source>
        <dbReference type="Proteomes" id="UP000004030"/>
    </source>
</evidence>
<comment type="caution">
    <text evidence="1">The sequence shown here is derived from an EMBL/GenBank/DDBJ whole genome shotgun (WGS) entry which is preliminary data.</text>
</comment>
<gene>
    <name evidence="1" type="ORF">NSU_2267</name>
</gene>
<sequence>MLVLEKGRIALYREAATLFRTRPGMKNLNGFHSSCDPGPTG</sequence>
<organism evidence="1 2">
    <name type="scientific">Novosphingobium pentaromativorans US6-1</name>
    <dbReference type="NCBI Taxonomy" id="1088721"/>
    <lineage>
        <taxon>Bacteria</taxon>
        <taxon>Pseudomonadati</taxon>
        <taxon>Pseudomonadota</taxon>
        <taxon>Alphaproteobacteria</taxon>
        <taxon>Sphingomonadales</taxon>
        <taxon>Sphingomonadaceae</taxon>
        <taxon>Novosphingobium</taxon>
    </lineage>
</organism>
<dbReference type="Proteomes" id="UP000004030">
    <property type="component" value="Unassembled WGS sequence"/>
</dbReference>